<keyword evidence="4" id="KW-1015">Disulfide bond</keyword>
<evidence type="ECO:0000256" key="2">
    <source>
        <dbReference type="ARBA" id="ARBA00007758"/>
    </source>
</evidence>
<dbReference type="InterPro" id="IPR013740">
    <property type="entry name" value="Redoxin"/>
</dbReference>
<evidence type="ECO:0000256" key="5">
    <source>
        <dbReference type="ARBA" id="ARBA00023284"/>
    </source>
</evidence>
<comment type="subcellular location">
    <subcellularLocation>
        <location evidence="1">Cell inner membrane</location>
        <topology evidence="1">Single-pass membrane protein</topology>
        <orientation evidence="1">Periplasmic side</orientation>
    </subcellularLocation>
</comment>
<evidence type="ECO:0000259" key="6">
    <source>
        <dbReference type="PROSITE" id="PS51352"/>
    </source>
</evidence>
<dbReference type="GO" id="GO:0017004">
    <property type="term" value="P:cytochrome complex assembly"/>
    <property type="evidence" value="ECO:0007669"/>
    <property type="project" value="UniProtKB-KW"/>
</dbReference>
<gene>
    <name evidence="7" type="ORF">NFG58_17325</name>
</gene>
<feature type="domain" description="Thioredoxin" evidence="6">
    <location>
        <begin position="35"/>
        <end position="179"/>
    </location>
</feature>
<reference evidence="7" key="1">
    <citation type="submission" date="2022-06" db="EMBL/GenBank/DDBJ databases">
        <title>A novel DMS-producing enzyme.</title>
        <authorList>
            <person name="Zhang Y."/>
        </authorList>
    </citation>
    <scope>NUCLEOTIDE SEQUENCE</scope>
    <source>
        <strain evidence="7">RT37</strain>
    </source>
</reference>
<dbReference type="RefSeq" id="WP_108132330.1">
    <property type="nucleotide sequence ID" value="NZ_CP098827.1"/>
</dbReference>
<dbReference type="InterPro" id="IPR036249">
    <property type="entry name" value="Thioredoxin-like_sf"/>
</dbReference>
<dbReference type="PROSITE" id="PS51352">
    <property type="entry name" value="THIOREDOXIN_2"/>
    <property type="match status" value="1"/>
</dbReference>
<keyword evidence="5" id="KW-0676">Redox-active center</keyword>
<dbReference type="InterPro" id="IPR013766">
    <property type="entry name" value="Thioredoxin_domain"/>
</dbReference>
<evidence type="ECO:0000313" key="7">
    <source>
        <dbReference type="EMBL" id="XBO70355.1"/>
    </source>
</evidence>
<dbReference type="Gene3D" id="3.40.30.10">
    <property type="entry name" value="Glutaredoxin"/>
    <property type="match status" value="1"/>
</dbReference>
<evidence type="ECO:0000256" key="3">
    <source>
        <dbReference type="ARBA" id="ARBA00022748"/>
    </source>
</evidence>
<dbReference type="EMBL" id="CP098827">
    <property type="protein sequence ID" value="XBO70355.1"/>
    <property type="molecule type" value="Genomic_DNA"/>
</dbReference>
<dbReference type="Pfam" id="PF08534">
    <property type="entry name" value="Redoxin"/>
    <property type="match status" value="1"/>
</dbReference>
<dbReference type="GO" id="GO:0030288">
    <property type="term" value="C:outer membrane-bounded periplasmic space"/>
    <property type="evidence" value="ECO:0007669"/>
    <property type="project" value="InterPro"/>
</dbReference>
<dbReference type="PANTHER" id="PTHR42852">
    <property type="entry name" value="THIOL:DISULFIDE INTERCHANGE PROTEIN DSBE"/>
    <property type="match status" value="1"/>
</dbReference>
<dbReference type="GO" id="GO:0005886">
    <property type="term" value="C:plasma membrane"/>
    <property type="evidence" value="ECO:0007669"/>
    <property type="project" value="UniProtKB-SubCell"/>
</dbReference>
<sequence length="182" mass="20713">MKRRLLLLLPLVLFLALGIFLYQGLSINPFERESALMAREFPDFELSTLEDPERRVSQDALSGELSLVNVWGSWCPTCRQEMPQLLDLAERGVRLVGVDYKEEGASDGERRARGRAFLTQFGNPFEFNIFDPEGTLGFDLGVYGAPETFLVDAEGIIRYHHTGYITADDVEKIILPEVEKWR</sequence>
<keyword evidence="3" id="KW-0201">Cytochrome c-type biogenesis</keyword>
<dbReference type="CDD" id="cd03010">
    <property type="entry name" value="TlpA_like_DsbE"/>
    <property type="match status" value="1"/>
</dbReference>
<evidence type="ECO:0000256" key="4">
    <source>
        <dbReference type="ARBA" id="ARBA00023157"/>
    </source>
</evidence>
<dbReference type="InterPro" id="IPR017937">
    <property type="entry name" value="Thioredoxin_CS"/>
</dbReference>
<dbReference type="InterPro" id="IPR050553">
    <property type="entry name" value="Thioredoxin_ResA/DsbE_sf"/>
</dbReference>
<evidence type="ECO:0000256" key="1">
    <source>
        <dbReference type="ARBA" id="ARBA00004383"/>
    </source>
</evidence>
<dbReference type="AlphaFoldDB" id="A0AAU7KFA3"/>
<dbReference type="GO" id="GO:0015036">
    <property type="term" value="F:disulfide oxidoreductase activity"/>
    <property type="evidence" value="ECO:0007669"/>
    <property type="project" value="InterPro"/>
</dbReference>
<dbReference type="NCBIfam" id="TIGR00385">
    <property type="entry name" value="dsbE"/>
    <property type="match status" value="1"/>
</dbReference>
<dbReference type="PROSITE" id="PS00194">
    <property type="entry name" value="THIOREDOXIN_1"/>
    <property type="match status" value="1"/>
</dbReference>
<dbReference type="PANTHER" id="PTHR42852:SF6">
    <property type="entry name" value="THIOL:DISULFIDE INTERCHANGE PROTEIN DSBE"/>
    <property type="match status" value="1"/>
</dbReference>
<accession>A0AAU7KFA3</accession>
<name>A0AAU7KFA3_9GAMM</name>
<comment type="similarity">
    <text evidence="2">Belongs to the thioredoxin family. DsbE subfamily.</text>
</comment>
<proteinExistence type="inferred from homology"/>
<organism evidence="7">
    <name type="scientific">Halomonas sp. RT37</name>
    <dbReference type="NCBI Taxonomy" id="2950872"/>
    <lineage>
        <taxon>Bacteria</taxon>
        <taxon>Pseudomonadati</taxon>
        <taxon>Pseudomonadota</taxon>
        <taxon>Gammaproteobacteria</taxon>
        <taxon>Oceanospirillales</taxon>
        <taxon>Halomonadaceae</taxon>
        <taxon>Halomonas</taxon>
    </lineage>
</organism>
<dbReference type="InterPro" id="IPR004799">
    <property type="entry name" value="Periplasmic_diS_OxRdtase_DsbE"/>
</dbReference>
<dbReference type="SUPFAM" id="SSF52833">
    <property type="entry name" value="Thioredoxin-like"/>
    <property type="match status" value="1"/>
</dbReference>
<protein>
    <submittedName>
        <fullName evidence="7">DsbE family thiol:disulfide interchange protein</fullName>
    </submittedName>
</protein>